<feature type="compositionally biased region" description="Basic residues" evidence="10">
    <location>
        <begin position="171"/>
        <end position="180"/>
    </location>
</feature>
<dbReference type="STRING" id="1676925.ENSPKIP00000001927"/>
<name>A0A3B3Q5M6_9TELE</name>
<evidence type="ECO:0000313" key="12">
    <source>
        <dbReference type="Ensembl" id="ENSPKIP00000001927.1"/>
    </source>
</evidence>
<evidence type="ECO:0000256" key="4">
    <source>
        <dbReference type="ARBA" id="ARBA00022499"/>
    </source>
</evidence>
<keyword evidence="9" id="KW-0539">Nucleus</keyword>
<evidence type="ECO:0000256" key="7">
    <source>
        <dbReference type="ARBA" id="ARBA00023015"/>
    </source>
</evidence>
<dbReference type="GO" id="GO:0005737">
    <property type="term" value="C:cytoplasm"/>
    <property type="evidence" value="ECO:0007669"/>
    <property type="project" value="UniProtKB-SubCell"/>
</dbReference>
<sequence length="311" mass="35280">MKRRRRVQEKPLENNKQGGSRSGEVRVSEKQQTKEEDDEPQMSAAPALAADATEEDECLETEPSAMEKRATNIKENKAMLEKLLADLSLLSPSKRTSATRVSKRKRVSAKDGMSLKMNVRRNPIRRARPPENFAAECLLASRSKYRGHLLKIKRARIMTKLIEMHRQRERSPRKHCRHGTARALEDTTKEELESVANTSGDKIHDKQHGSTCHQCRQKTLDTKTVCRNPKCTGITGHFCGPCLKNRYGEEIRTALLDSMWVCPPCRGICNCSLCRKRDGRCATGILIHLAKFQGHTNVKDYLDSLQKECSI</sequence>
<dbReference type="GO" id="GO:0005634">
    <property type="term" value="C:nucleus"/>
    <property type="evidence" value="ECO:0007669"/>
    <property type="project" value="UniProtKB-SubCell"/>
</dbReference>
<dbReference type="Proteomes" id="UP000261540">
    <property type="component" value="Unplaced"/>
</dbReference>
<evidence type="ECO:0000256" key="6">
    <source>
        <dbReference type="ARBA" id="ARBA00022843"/>
    </source>
</evidence>
<dbReference type="GO" id="GO:0006355">
    <property type="term" value="P:regulation of DNA-templated transcription"/>
    <property type="evidence" value="ECO:0007669"/>
    <property type="project" value="InterPro"/>
</dbReference>
<dbReference type="PANTHER" id="PTHR31169:SF4">
    <property type="entry name" value="CELL DIVISION CYCLE-ASSOCIATED 7-LIKE PROTEIN"/>
    <property type="match status" value="1"/>
</dbReference>
<keyword evidence="3" id="KW-0963">Cytoplasm</keyword>
<feature type="compositionally biased region" description="Basic and acidic residues" evidence="10">
    <location>
        <begin position="23"/>
        <end position="34"/>
    </location>
</feature>
<feature type="domain" description="Zinc-finger" evidence="11">
    <location>
        <begin position="205"/>
        <end position="302"/>
    </location>
</feature>
<proteinExistence type="predicted"/>
<dbReference type="InterPro" id="IPR040221">
    <property type="entry name" value="CDCA7/CDA7L"/>
</dbReference>
<keyword evidence="4" id="KW-1017">Isopeptide bond</keyword>
<evidence type="ECO:0000256" key="8">
    <source>
        <dbReference type="ARBA" id="ARBA00023163"/>
    </source>
</evidence>
<evidence type="ECO:0000313" key="13">
    <source>
        <dbReference type="Proteomes" id="UP000261540"/>
    </source>
</evidence>
<evidence type="ECO:0000256" key="5">
    <source>
        <dbReference type="ARBA" id="ARBA00022553"/>
    </source>
</evidence>
<keyword evidence="6" id="KW-0832">Ubl conjugation</keyword>
<dbReference type="PANTHER" id="PTHR31169">
    <property type="entry name" value="OS05G0300700 PROTEIN"/>
    <property type="match status" value="1"/>
</dbReference>
<evidence type="ECO:0000256" key="3">
    <source>
        <dbReference type="ARBA" id="ARBA00022490"/>
    </source>
</evidence>
<comment type="subcellular location">
    <subcellularLocation>
        <location evidence="2">Cytoplasm</location>
    </subcellularLocation>
    <subcellularLocation>
        <location evidence="1">Nucleus</location>
    </subcellularLocation>
</comment>
<dbReference type="Ensembl" id="ENSPKIT00000025863.1">
    <property type="protein sequence ID" value="ENSPKIP00000001927.1"/>
    <property type="gene ID" value="ENSPKIG00000020031.1"/>
</dbReference>
<keyword evidence="8" id="KW-0804">Transcription</keyword>
<dbReference type="InterPro" id="IPR018866">
    <property type="entry name" value="Znf-4CXXC_R1"/>
</dbReference>
<evidence type="ECO:0000256" key="1">
    <source>
        <dbReference type="ARBA" id="ARBA00004123"/>
    </source>
</evidence>
<feature type="region of interest" description="Disordered" evidence="10">
    <location>
        <begin position="166"/>
        <end position="190"/>
    </location>
</feature>
<evidence type="ECO:0000259" key="11">
    <source>
        <dbReference type="Pfam" id="PF10497"/>
    </source>
</evidence>
<evidence type="ECO:0000256" key="9">
    <source>
        <dbReference type="ARBA" id="ARBA00023242"/>
    </source>
</evidence>
<keyword evidence="7" id="KW-0805">Transcription regulation</keyword>
<feature type="region of interest" description="Disordered" evidence="10">
    <location>
        <begin position="1"/>
        <end position="66"/>
    </location>
</feature>
<organism evidence="12 13">
    <name type="scientific">Paramormyrops kingsleyae</name>
    <dbReference type="NCBI Taxonomy" id="1676925"/>
    <lineage>
        <taxon>Eukaryota</taxon>
        <taxon>Metazoa</taxon>
        <taxon>Chordata</taxon>
        <taxon>Craniata</taxon>
        <taxon>Vertebrata</taxon>
        <taxon>Euteleostomi</taxon>
        <taxon>Actinopterygii</taxon>
        <taxon>Neopterygii</taxon>
        <taxon>Teleostei</taxon>
        <taxon>Osteoglossocephala</taxon>
        <taxon>Osteoglossomorpha</taxon>
        <taxon>Osteoglossiformes</taxon>
        <taxon>Mormyridae</taxon>
        <taxon>Paramormyrops</taxon>
    </lineage>
</organism>
<dbReference type="GeneTree" id="ENSGT00940000159108"/>
<protein>
    <submittedName>
        <fullName evidence="12">Cell division cycle associated 7 like</fullName>
    </submittedName>
</protein>
<reference evidence="12" key="2">
    <citation type="submission" date="2025-09" db="UniProtKB">
        <authorList>
            <consortium name="Ensembl"/>
        </authorList>
    </citation>
    <scope>IDENTIFICATION</scope>
</reference>
<reference evidence="12" key="1">
    <citation type="submission" date="2025-08" db="UniProtKB">
        <authorList>
            <consortium name="Ensembl"/>
        </authorList>
    </citation>
    <scope>IDENTIFICATION</scope>
</reference>
<accession>A0A3B3Q5M6</accession>
<dbReference type="AlphaFoldDB" id="A0A3B3Q5M6"/>
<dbReference type="Pfam" id="PF10497">
    <property type="entry name" value="zf-4CXXC_R1"/>
    <property type="match status" value="1"/>
</dbReference>
<keyword evidence="5" id="KW-0597">Phosphoprotein</keyword>
<evidence type="ECO:0000256" key="2">
    <source>
        <dbReference type="ARBA" id="ARBA00004496"/>
    </source>
</evidence>
<evidence type="ECO:0000256" key="10">
    <source>
        <dbReference type="SAM" id="MobiDB-lite"/>
    </source>
</evidence>
<keyword evidence="13" id="KW-1185">Reference proteome</keyword>